<organism evidence="1">
    <name type="scientific">Anguilla anguilla</name>
    <name type="common">European freshwater eel</name>
    <name type="synonym">Muraena anguilla</name>
    <dbReference type="NCBI Taxonomy" id="7936"/>
    <lineage>
        <taxon>Eukaryota</taxon>
        <taxon>Metazoa</taxon>
        <taxon>Chordata</taxon>
        <taxon>Craniata</taxon>
        <taxon>Vertebrata</taxon>
        <taxon>Euteleostomi</taxon>
        <taxon>Actinopterygii</taxon>
        <taxon>Neopterygii</taxon>
        <taxon>Teleostei</taxon>
        <taxon>Anguilliformes</taxon>
        <taxon>Anguillidae</taxon>
        <taxon>Anguilla</taxon>
    </lineage>
</organism>
<protein>
    <submittedName>
        <fullName evidence="1">Uncharacterized protein</fullName>
    </submittedName>
</protein>
<proteinExistence type="predicted"/>
<dbReference type="AlphaFoldDB" id="A0A0E9WRM6"/>
<reference evidence="1" key="2">
    <citation type="journal article" date="2015" name="Fish Shellfish Immunol.">
        <title>Early steps in the European eel (Anguilla anguilla)-Vibrio vulnificus interaction in the gills: Role of the RtxA13 toxin.</title>
        <authorList>
            <person name="Callol A."/>
            <person name="Pajuelo D."/>
            <person name="Ebbesson L."/>
            <person name="Teles M."/>
            <person name="MacKenzie S."/>
            <person name="Amaro C."/>
        </authorList>
    </citation>
    <scope>NUCLEOTIDE SEQUENCE</scope>
</reference>
<reference evidence="1" key="1">
    <citation type="submission" date="2014-11" db="EMBL/GenBank/DDBJ databases">
        <authorList>
            <person name="Amaro Gonzalez C."/>
        </authorList>
    </citation>
    <scope>NUCLEOTIDE SEQUENCE</scope>
</reference>
<dbReference type="EMBL" id="GBXM01016459">
    <property type="protein sequence ID" value="JAH92118.1"/>
    <property type="molecule type" value="Transcribed_RNA"/>
</dbReference>
<accession>A0A0E9WRM6</accession>
<sequence length="102" mass="11524">MGSDPCRRGNHRQAYVHQEFSETLAVFRGTAQRHLRPPRLVTTKPSPVPSCLPVFITVQGTHSANLTLGRELDLHIYLYILAYFNNGVVKHFISNNVKVLLV</sequence>
<name>A0A0E9WRM6_ANGAN</name>
<evidence type="ECO:0000313" key="1">
    <source>
        <dbReference type="EMBL" id="JAH92118.1"/>
    </source>
</evidence>